<feature type="transmembrane region" description="Helical" evidence="1">
    <location>
        <begin position="28"/>
        <end position="45"/>
    </location>
</feature>
<organism evidence="2 3">
    <name type="scientific">Mucilaginibacter straminoryzae</name>
    <dbReference type="NCBI Taxonomy" id="2932774"/>
    <lineage>
        <taxon>Bacteria</taxon>
        <taxon>Pseudomonadati</taxon>
        <taxon>Bacteroidota</taxon>
        <taxon>Sphingobacteriia</taxon>
        <taxon>Sphingobacteriales</taxon>
        <taxon>Sphingobacteriaceae</taxon>
        <taxon>Mucilaginibacter</taxon>
    </lineage>
</organism>
<evidence type="ECO:0000313" key="3">
    <source>
        <dbReference type="Proteomes" id="UP001139450"/>
    </source>
</evidence>
<keyword evidence="1" id="KW-0472">Membrane</keyword>
<keyword evidence="1" id="KW-0812">Transmembrane</keyword>
<name>A0A9X2BBV5_9SPHI</name>
<gene>
    <name evidence="2" type="ORF">MUY27_03045</name>
</gene>
<evidence type="ECO:0000313" key="2">
    <source>
        <dbReference type="EMBL" id="MCJ8208668.1"/>
    </source>
</evidence>
<keyword evidence="3" id="KW-1185">Reference proteome</keyword>
<evidence type="ECO:0000256" key="1">
    <source>
        <dbReference type="SAM" id="Phobius"/>
    </source>
</evidence>
<sequence length="217" mass="25077">MPIPPKPIRRIIQDPDKVKKKSSNFGKWVYIALIAVALATGFFLLNNKSFSFSLDPYKPGDKLYLVDYLVNDTTFKHHLEPFYTGITPLKDDEIDEMNIDLAEKDLIKRNISFGDKAYGIENGYGISTDSLCKRKNAYIGTFVRSVHYRKKVDGAYESMTFYEIKPDTTVVVLDVNHIKDVPQTHKYDYDMNGLYFIEARAVTDKNTDKFREIKTNY</sequence>
<comment type="caution">
    <text evidence="2">The sequence shown here is derived from an EMBL/GenBank/DDBJ whole genome shotgun (WGS) entry which is preliminary data.</text>
</comment>
<keyword evidence="1" id="KW-1133">Transmembrane helix</keyword>
<reference evidence="2" key="1">
    <citation type="submission" date="2022-04" db="EMBL/GenBank/DDBJ databases">
        <title>Mucilaginibacter sp. RS28 isolated from freshwater.</title>
        <authorList>
            <person name="Ko S.-R."/>
        </authorList>
    </citation>
    <scope>NUCLEOTIDE SEQUENCE</scope>
    <source>
        <strain evidence="2">RS28</strain>
    </source>
</reference>
<protein>
    <submittedName>
        <fullName evidence="2">Uncharacterized protein</fullName>
    </submittedName>
</protein>
<dbReference type="AlphaFoldDB" id="A0A9X2BBV5"/>
<dbReference type="Proteomes" id="UP001139450">
    <property type="component" value="Unassembled WGS sequence"/>
</dbReference>
<dbReference type="RefSeq" id="WP_245128497.1">
    <property type="nucleotide sequence ID" value="NZ_JALJEJ010000001.1"/>
</dbReference>
<accession>A0A9X2BBV5</accession>
<dbReference type="EMBL" id="JALJEJ010000001">
    <property type="protein sequence ID" value="MCJ8208668.1"/>
    <property type="molecule type" value="Genomic_DNA"/>
</dbReference>
<proteinExistence type="predicted"/>